<feature type="domain" description="DUF7083" evidence="1">
    <location>
        <begin position="24"/>
        <end position="111"/>
    </location>
</feature>
<evidence type="ECO:0000259" key="1">
    <source>
        <dbReference type="Pfam" id="PF23309"/>
    </source>
</evidence>
<gene>
    <name evidence="2" type="ORF">GCK32_001744</name>
</gene>
<organism evidence="2 3">
    <name type="scientific">Trichostrongylus colubriformis</name>
    <name type="common">Black scour worm</name>
    <dbReference type="NCBI Taxonomy" id="6319"/>
    <lineage>
        <taxon>Eukaryota</taxon>
        <taxon>Metazoa</taxon>
        <taxon>Ecdysozoa</taxon>
        <taxon>Nematoda</taxon>
        <taxon>Chromadorea</taxon>
        <taxon>Rhabditida</taxon>
        <taxon>Rhabditina</taxon>
        <taxon>Rhabditomorpha</taxon>
        <taxon>Strongyloidea</taxon>
        <taxon>Trichostrongylidae</taxon>
        <taxon>Trichostrongylus</taxon>
    </lineage>
</organism>
<evidence type="ECO:0000313" key="2">
    <source>
        <dbReference type="EMBL" id="KAK5973488.1"/>
    </source>
</evidence>
<evidence type="ECO:0000313" key="3">
    <source>
        <dbReference type="Proteomes" id="UP001331761"/>
    </source>
</evidence>
<sequence length="149" mass="17426">MLQHRVEDGAGDGVRTEDVTTPNVMAALSNRIEKFVFDADVEMGFSKWYSRYKEVFTEDARQLSESARVRLLCEKLDNVTFEKHQRHVLPRSVSDIGYRDTVDNLKHLFDFKAFEFTTKYQCLKLEKSVNEDYLTYTGSQRILRESETP</sequence>
<protein>
    <recommendedName>
        <fullName evidence="1">DUF7083 domain-containing protein</fullName>
    </recommendedName>
</protein>
<name>A0AAN8IK39_TRICO</name>
<accession>A0AAN8IK39</accession>
<dbReference type="AlphaFoldDB" id="A0AAN8IK39"/>
<reference evidence="2 3" key="1">
    <citation type="submission" date="2019-10" db="EMBL/GenBank/DDBJ databases">
        <title>Assembly and Annotation for the nematode Trichostrongylus colubriformis.</title>
        <authorList>
            <person name="Martin J."/>
        </authorList>
    </citation>
    <scope>NUCLEOTIDE SEQUENCE [LARGE SCALE GENOMIC DNA]</scope>
    <source>
        <strain evidence="2">G859</strain>
        <tissue evidence="2">Whole worm</tissue>
    </source>
</reference>
<dbReference type="InterPro" id="IPR055510">
    <property type="entry name" value="DUF7083"/>
</dbReference>
<proteinExistence type="predicted"/>
<keyword evidence="3" id="KW-1185">Reference proteome</keyword>
<dbReference type="Pfam" id="PF23309">
    <property type="entry name" value="DUF7083"/>
    <property type="match status" value="1"/>
</dbReference>
<comment type="caution">
    <text evidence="2">The sequence shown here is derived from an EMBL/GenBank/DDBJ whole genome shotgun (WGS) entry which is preliminary data.</text>
</comment>
<dbReference type="Proteomes" id="UP001331761">
    <property type="component" value="Unassembled WGS sequence"/>
</dbReference>
<dbReference type="EMBL" id="WIXE01015413">
    <property type="protein sequence ID" value="KAK5973488.1"/>
    <property type="molecule type" value="Genomic_DNA"/>
</dbReference>